<name>A0ABQ6B476_9BRAD</name>
<protein>
    <recommendedName>
        <fullName evidence="1">HigA2-like helix-turn-helix domain-containing protein</fullName>
    </recommendedName>
</protein>
<sequence>MAGGSVGGSATRQPPTSEAWNLAQKGTSARLGPELTSSLNDLMRSKLEKLSLDALLNVAAAAGLKLQIELKDVKAA</sequence>
<comment type="caution">
    <text evidence="2">The sequence shown here is derived from an EMBL/GenBank/DDBJ whole genome shotgun (WGS) entry which is preliminary data.</text>
</comment>
<evidence type="ECO:0000259" key="1">
    <source>
        <dbReference type="Pfam" id="PF13744"/>
    </source>
</evidence>
<dbReference type="EMBL" id="BSOW01000015">
    <property type="protein sequence ID" value="GLR87700.1"/>
    <property type="molecule type" value="Genomic_DNA"/>
</dbReference>
<dbReference type="Gene3D" id="1.10.260.40">
    <property type="entry name" value="lambda repressor-like DNA-binding domains"/>
    <property type="match status" value="1"/>
</dbReference>
<accession>A0ABQ6B476</accession>
<keyword evidence="3" id="KW-1185">Reference proteome</keyword>
<proteinExistence type="predicted"/>
<evidence type="ECO:0000313" key="3">
    <source>
        <dbReference type="Proteomes" id="UP001156905"/>
    </source>
</evidence>
<evidence type="ECO:0000313" key="2">
    <source>
        <dbReference type="EMBL" id="GLR87700.1"/>
    </source>
</evidence>
<dbReference type="RefSeq" id="WP_284268681.1">
    <property type="nucleotide sequence ID" value="NZ_BSOW01000015.1"/>
</dbReference>
<dbReference type="Proteomes" id="UP001156905">
    <property type="component" value="Unassembled WGS sequence"/>
</dbReference>
<dbReference type="Pfam" id="PF13744">
    <property type="entry name" value="HTH_37"/>
    <property type="match status" value="1"/>
</dbReference>
<gene>
    <name evidence="2" type="ORF">GCM10007857_44110</name>
</gene>
<dbReference type="InterPro" id="IPR010982">
    <property type="entry name" value="Lambda_DNA-bd_dom_sf"/>
</dbReference>
<organism evidence="2 3">
    <name type="scientific">Bradyrhizobium iriomotense</name>
    <dbReference type="NCBI Taxonomy" id="441950"/>
    <lineage>
        <taxon>Bacteria</taxon>
        <taxon>Pseudomonadati</taxon>
        <taxon>Pseudomonadota</taxon>
        <taxon>Alphaproteobacteria</taxon>
        <taxon>Hyphomicrobiales</taxon>
        <taxon>Nitrobacteraceae</taxon>
        <taxon>Bradyrhizobium</taxon>
    </lineage>
</organism>
<feature type="domain" description="HigA2-like helix-turn-helix" evidence="1">
    <location>
        <begin position="18"/>
        <end position="70"/>
    </location>
</feature>
<dbReference type="InterPro" id="IPR039554">
    <property type="entry name" value="HigA2-like_HTH"/>
</dbReference>
<reference evidence="3" key="1">
    <citation type="journal article" date="2019" name="Int. J. Syst. Evol. Microbiol.">
        <title>The Global Catalogue of Microorganisms (GCM) 10K type strain sequencing project: providing services to taxonomists for standard genome sequencing and annotation.</title>
        <authorList>
            <consortium name="The Broad Institute Genomics Platform"/>
            <consortium name="The Broad Institute Genome Sequencing Center for Infectious Disease"/>
            <person name="Wu L."/>
            <person name="Ma J."/>
        </authorList>
    </citation>
    <scope>NUCLEOTIDE SEQUENCE [LARGE SCALE GENOMIC DNA]</scope>
    <source>
        <strain evidence="3">NBRC 102520</strain>
    </source>
</reference>